<keyword evidence="6 9" id="KW-0235">DNA replication</keyword>
<evidence type="ECO:0000256" key="4">
    <source>
        <dbReference type="ARBA" id="ARBA00022679"/>
    </source>
</evidence>
<evidence type="ECO:0000259" key="10">
    <source>
        <dbReference type="Pfam" id="PF00712"/>
    </source>
</evidence>
<dbReference type="EMBL" id="PEVA01000155">
    <property type="protein sequence ID" value="PIV08273.1"/>
    <property type="molecule type" value="Genomic_DNA"/>
</dbReference>
<evidence type="ECO:0000256" key="7">
    <source>
        <dbReference type="ARBA" id="ARBA00022932"/>
    </source>
</evidence>
<dbReference type="SUPFAM" id="SSF55979">
    <property type="entry name" value="DNA clamp"/>
    <property type="match status" value="3"/>
</dbReference>
<evidence type="ECO:0000313" key="14">
    <source>
        <dbReference type="Proteomes" id="UP000230119"/>
    </source>
</evidence>
<evidence type="ECO:0000313" key="13">
    <source>
        <dbReference type="EMBL" id="PIV08273.1"/>
    </source>
</evidence>
<keyword evidence="8" id="KW-0238">DNA-binding</keyword>
<dbReference type="InterPro" id="IPR022635">
    <property type="entry name" value="DNA_polIII_beta_C"/>
</dbReference>
<gene>
    <name evidence="13" type="primary">dnaN</name>
    <name evidence="13" type="ORF">COS52_03615</name>
</gene>
<evidence type="ECO:0000259" key="11">
    <source>
        <dbReference type="Pfam" id="PF02767"/>
    </source>
</evidence>
<name>A0A2M7BS21_9BACT</name>
<accession>A0A2M7BS21</accession>
<comment type="function">
    <text evidence="9">Confers DNA tethering and processivity to DNA polymerases and other proteins. Acts as a clamp, forming a ring around DNA (a reaction catalyzed by the clamp-loading complex) which diffuses in an ATP-independent manner freely and bidirectionally along dsDNA. Initially characterized for its ability to contact the catalytic subunit of DNA polymerase III (Pol III), a complex, multichain enzyme responsible for most of the replicative synthesis in bacteria; Pol III exhibits 3'-5' exonuclease proofreading activity. The beta chain is required for initiation of replication as well as for processivity of DNA replication.</text>
</comment>
<dbReference type="InterPro" id="IPR046938">
    <property type="entry name" value="DNA_clamp_sf"/>
</dbReference>
<comment type="caution">
    <text evidence="13">The sequence shown here is derived from an EMBL/GenBank/DDBJ whole genome shotgun (WGS) entry which is preliminary data.</text>
</comment>
<dbReference type="PANTHER" id="PTHR30478">
    <property type="entry name" value="DNA POLYMERASE III SUBUNIT BETA"/>
    <property type="match status" value="1"/>
</dbReference>
<dbReference type="SMART" id="SM00480">
    <property type="entry name" value="POL3Bc"/>
    <property type="match status" value="1"/>
</dbReference>
<dbReference type="NCBIfam" id="TIGR00663">
    <property type="entry name" value="dnan"/>
    <property type="match status" value="1"/>
</dbReference>
<reference evidence="14" key="1">
    <citation type="submission" date="2017-09" db="EMBL/GenBank/DDBJ databases">
        <title>Depth-based differentiation of microbial function through sediment-hosted aquifers and enrichment of novel symbionts in the deep terrestrial subsurface.</title>
        <authorList>
            <person name="Probst A.J."/>
            <person name="Ladd B."/>
            <person name="Jarett J.K."/>
            <person name="Geller-Mcgrath D.E."/>
            <person name="Sieber C.M.K."/>
            <person name="Emerson J.B."/>
            <person name="Anantharaman K."/>
            <person name="Thomas B.C."/>
            <person name="Malmstrom R."/>
            <person name="Stieglmeier M."/>
            <person name="Klingl A."/>
            <person name="Woyke T."/>
            <person name="Ryan C.M."/>
            <person name="Banfield J.F."/>
        </authorList>
    </citation>
    <scope>NUCLEOTIDE SEQUENCE [LARGE SCALE GENOMIC DNA]</scope>
</reference>
<proteinExistence type="inferred from homology"/>
<dbReference type="Pfam" id="PF02767">
    <property type="entry name" value="DNA_pol3_beta_2"/>
    <property type="match status" value="1"/>
</dbReference>
<comment type="subunit">
    <text evidence="9">Forms a ring-shaped head-to-tail homodimer around DNA.</text>
</comment>
<comment type="subcellular location">
    <subcellularLocation>
        <location evidence="1 9">Cytoplasm</location>
    </subcellularLocation>
</comment>
<dbReference type="Pfam" id="PF02768">
    <property type="entry name" value="DNA_pol3_beta_3"/>
    <property type="match status" value="1"/>
</dbReference>
<keyword evidence="3 9" id="KW-0963">Cytoplasm</keyword>
<dbReference type="AlphaFoldDB" id="A0A2M7BS21"/>
<dbReference type="GO" id="GO:0005737">
    <property type="term" value="C:cytoplasm"/>
    <property type="evidence" value="ECO:0007669"/>
    <property type="project" value="UniProtKB-SubCell"/>
</dbReference>
<keyword evidence="7 9" id="KW-0239">DNA-directed DNA polymerase</keyword>
<sequence length="365" mass="41535">MQLTTNKEKLFRALVQSSHFTSSRIGATAGLQGLLLINTKGKLHIYSTNLNTFFHTTIEASLQEEVRLLLDHHKVVEFVTLLNNGEVVLLAEKDKLVISQGKTKGAFPLLPNADFPTPPKVEGEGQIINGEKFEKIISLVLFSASRDTSRPVLSGINFVEKEGFIDIVATDGFRLSLFHMKNELKIRSMLIPADFLLELTRKIKGKREVIMNYLDKEKMVYFKAENDEYYTRLIEGEFPPYERVIPTEKKSTATVDKEGLIRNVKLISVFARDFSSIVICHFKKGELVLSPKIEGGAENTTTQEVEFEGEEMRVAFNFKFLLEFLNTINEDKIIIELLRPDAPVVLKTVKDKDYLHIIMPVRIQE</sequence>
<feature type="domain" description="DNA polymerase III beta sliding clamp C-terminal" evidence="12">
    <location>
        <begin position="243"/>
        <end position="362"/>
    </location>
</feature>
<protein>
    <recommendedName>
        <fullName evidence="9">Beta sliding clamp</fullName>
    </recommendedName>
</protein>
<organism evidence="13 14">
    <name type="scientific">Candidatus Roizmanbacteria bacterium CG03_land_8_20_14_0_80_39_12</name>
    <dbReference type="NCBI Taxonomy" id="1974847"/>
    <lineage>
        <taxon>Bacteria</taxon>
        <taxon>Candidatus Roizmaniibacteriota</taxon>
    </lineage>
</organism>
<keyword evidence="4 9" id="KW-0808">Transferase</keyword>
<evidence type="ECO:0000256" key="1">
    <source>
        <dbReference type="ARBA" id="ARBA00004496"/>
    </source>
</evidence>
<dbReference type="PIRSF" id="PIRSF000804">
    <property type="entry name" value="DNA_pol_III_b"/>
    <property type="match status" value="1"/>
</dbReference>
<dbReference type="PANTHER" id="PTHR30478:SF0">
    <property type="entry name" value="BETA SLIDING CLAMP"/>
    <property type="match status" value="1"/>
</dbReference>
<dbReference type="InterPro" id="IPR001001">
    <property type="entry name" value="DNA_polIII_beta"/>
</dbReference>
<evidence type="ECO:0000259" key="12">
    <source>
        <dbReference type="Pfam" id="PF02768"/>
    </source>
</evidence>
<dbReference type="GO" id="GO:0003677">
    <property type="term" value="F:DNA binding"/>
    <property type="evidence" value="ECO:0007669"/>
    <property type="project" value="UniProtKB-UniRule"/>
</dbReference>
<dbReference type="Proteomes" id="UP000230119">
    <property type="component" value="Unassembled WGS sequence"/>
</dbReference>
<dbReference type="Gene3D" id="3.10.150.10">
    <property type="entry name" value="DNA Polymerase III, subunit A, domain 2"/>
    <property type="match status" value="1"/>
</dbReference>
<dbReference type="CDD" id="cd00140">
    <property type="entry name" value="beta_clamp"/>
    <property type="match status" value="1"/>
</dbReference>
<evidence type="ECO:0000256" key="5">
    <source>
        <dbReference type="ARBA" id="ARBA00022695"/>
    </source>
</evidence>
<dbReference type="GO" id="GO:0006271">
    <property type="term" value="P:DNA strand elongation involved in DNA replication"/>
    <property type="evidence" value="ECO:0007669"/>
    <property type="project" value="TreeGrafter"/>
</dbReference>
<comment type="similarity">
    <text evidence="2 9">Belongs to the beta sliding clamp family.</text>
</comment>
<feature type="domain" description="DNA polymerase III beta sliding clamp central" evidence="11">
    <location>
        <begin position="128"/>
        <end position="239"/>
    </location>
</feature>
<evidence type="ECO:0000256" key="6">
    <source>
        <dbReference type="ARBA" id="ARBA00022705"/>
    </source>
</evidence>
<dbReference type="GO" id="GO:0009360">
    <property type="term" value="C:DNA polymerase III complex"/>
    <property type="evidence" value="ECO:0007669"/>
    <property type="project" value="InterPro"/>
</dbReference>
<dbReference type="Pfam" id="PF00712">
    <property type="entry name" value="DNA_pol3_beta"/>
    <property type="match status" value="1"/>
</dbReference>
<dbReference type="GO" id="GO:0008408">
    <property type="term" value="F:3'-5' exonuclease activity"/>
    <property type="evidence" value="ECO:0007669"/>
    <property type="project" value="InterPro"/>
</dbReference>
<dbReference type="InterPro" id="IPR022637">
    <property type="entry name" value="DNA_polIII_beta_cen"/>
</dbReference>
<dbReference type="InterPro" id="IPR022634">
    <property type="entry name" value="DNA_polIII_beta_N"/>
</dbReference>
<evidence type="ECO:0000256" key="9">
    <source>
        <dbReference type="PIRNR" id="PIRNR000804"/>
    </source>
</evidence>
<dbReference type="Gene3D" id="3.70.10.10">
    <property type="match status" value="1"/>
</dbReference>
<evidence type="ECO:0000256" key="3">
    <source>
        <dbReference type="ARBA" id="ARBA00022490"/>
    </source>
</evidence>
<keyword evidence="5 9" id="KW-0548">Nucleotidyltransferase</keyword>
<evidence type="ECO:0000256" key="8">
    <source>
        <dbReference type="ARBA" id="ARBA00023125"/>
    </source>
</evidence>
<feature type="domain" description="DNA polymerase III beta sliding clamp N-terminal" evidence="10">
    <location>
        <begin position="1"/>
        <end position="117"/>
    </location>
</feature>
<evidence type="ECO:0000256" key="2">
    <source>
        <dbReference type="ARBA" id="ARBA00010752"/>
    </source>
</evidence>
<dbReference type="GO" id="GO:0003887">
    <property type="term" value="F:DNA-directed DNA polymerase activity"/>
    <property type="evidence" value="ECO:0007669"/>
    <property type="project" value="UniProtKB-UniRule"/>
</dbReference>